<sequence length="147" mass="15013">MNNHRNSTAAFGAAILLVVTAATAQVVVQPGAASPGADAIDNSGNYQSEVQACKQGRSAEDEATCLKEARNARADKQRGALANGADYRANAMARCNALSGEDKTACEARMLGYGSVSGSVAGGGVLREVETVQMPPGQDSVTVVPKT</sequence>
<protein>
    <submittedName>
        <fullName evidence="2">Uncharacterized protein</fullName>
    </submittedName>
</protein>
<evidence type="ECO:0000313" key="3">
    <source>
        <dbReference type="Proteomes" id="UP000715965"/>
    </source>
</evidence>
<gene>
    <name evidence="2" type="ORF">IM725_16220</name>
</gene>
<accession>A0ABR9SID5</accession>
<dbReference type="RefSeq" id="WP_193781677.1">
    <property type="nucleotide sequence ID" value="NZ_JADDOJ010000080.1"/>
</dbReference>
<proteinExistence type="predicted"/>
<name>A0ABR9SID5_9BURK</name>
<evidence type="ECO:0000256" key="1">
    <source>
        <dbReference type="SAM" id="SignalP"/>
    </source>
</evidence>
<dbReference type="Proteomes" id="UP000715965">
    <property type="component" value="Unassembled WGS sequence"/>
</dbReference>
<feature type="signal peptide" evidence="1">
    <location>
        <begin position="1"/>
        <end position="24"/>
    </location>
</feature>
<keyword evidence="1" id="KW-0732">Signal</keyword>
<comment type="caution">
    <text evidence="2">The sequence shown here is derived from an EMBL/GenBank/DDBJ whole genome shotgun (WGS) entry which is preliminary data.</text>
</comment>
<dbReference type="EMBL" id="JADDOJ010000080">
    <property type="protein sequence ID" value="MBE7942121.1"/>
    <property type="molecule type" value="Genomic_DNA"/>
</dbReference>
<keyword evidence="3" id="KW-1185">Reference proteome</keyword>
<feature type="non-terminal residue" evidence="2">
    <location>
        <position position="147"/>
    </location>
</feature>
<reference evidence="2 3" key="1">
    <citation type="submission" date="2020-10" db="EMBL/GenBank/DDBJ databases">
        <title>Draft genome of Ramlibacter aquaticus LMG 30558.</title>
        <authorList>
            <person name="Props R."/>
        </authorList>
    </citation>
    <scope>NUCLEOTIDE SEQUENCE [LARGE SCALE GENOMIC DNA]</scope>
    <source>
        <strain evidence="2 3">LMG 30558</strain>
    </source>
</reference>
<feature type="chain" id="PRO_5047288945" evidence="1">
    <location>
        <begin position="25"/>
        <end position="147"/>
    </location>
</feature>
<evidence type="ECO:0000313" key="2">
    <source>
        <dbReference type="EMBL" id="MBE7942121.1"/>
    </source>
</evidence>
<organism evidence="2 3">
    <name type="scientific">Ramlibacter aquaticus</name>
    <dbReference type="NCBI Taxonomy" id="2780094"/>
    <lineage>
        <taxon>Bacteria</taxon>
        <taxon>Pseudomonadati</taxon>
        <taxon>Pseudomonadota</taxon>
        <taxon>Betaproteobacteria</taxon>
        <taxon>Burkholderiales</taxon>
        <taxon>Comamonadaceae</taxon>
        <taxon>Ramlibacter</taxon>
    </lineage>
</organism>